<dbReference type="Proteomes" id="UP001341281">
    <property type="component" value="Chromosome 03"/>
</dbReference>
<evidence type="ECO:0000313" key="3">
    <source>
        <dbReference type="Proteomes" id="UP001341281"/>
    </source>
</evidence>
<organism evidence="2 3">
    <name type="scientific">Paspalum notatum var. saurae</name>
    <dbReference type="NCBI Taxonomy" id="547442"/>
    <lineage>
        <taxon>Eukaryota</taxon>
        <taxon>Viridiplantae</taxon>
        <taxon>Streptophyta</taxon>
        <taxon>Embryophyta</taxon>
        <taxon>Tracheophyta</taxon>
        <taxon>Spermatophyta</taxon>
        <taxon>Magnoliopsida</taxon>
        <taxon>Liliopsida</taxon>
        <taxon>Poales</taxon>
        <taxon>Poaceae</taxon>
        <taxon>PACMAD clade</taxon>
        <taxon>Panicoideae</taxon>
        <taxon>Andropogonodae</taxon>
        <taxon>Paspaleae</taxon>
        <taxon>Paspalinae</taxon>
        <taxon>Paspalum</taxon>
    </lineage>
</organism>
<name>A0AAQ3T0P5_PASNO</name>
<feature type="transmembrane region" description="Helical" evidence="1">
    <location>
        <begin position="79"/>
        <end position="102"/>
    </location>
</feature>
<sequence>MREKVNYGRGYIKCPRNIPGMPGRCPFYWWQKAYLAELVEKLLIVIHPAILEVEDDAPRNDAGAAIVGRNILDEKVDKLIRIVQLSVVMIVAMFAMGVMYVFK</sequence>
<evidence type="ECO:0000313" key="2">
    <source>
        <dbReference type="EMBL" id="WVZ64010.1"/>
    </source>
</evidence>
<keyword evidence="1" id="KW-1133">Transmembrane helix</keyword>
<keyword evidence="1" id="KW-0812">Transmembrane</keyword>
<accession>A0AAQ3T0P5</accession>
<gene>
    <name evidence="2" type="ORF">U9M48_013596</name>
</gene>
<evidence type="ECO:0000256" key="1">
    <source>
        <dbReference type="SAM" id="Phobius"/>
    </source>
</evidence>
<dbReference type="AlphaFoldDB" id="A0AAQ3T0P5"/>
<protein>
    <submittedName>
        <fullName evidence="2">Uncharacterized protein</fullName>
    </submittedName>
</protein>
<dbReference type="EMBL" id="CP144747">
    <property type="protein sequence ID" value="WVZ64010.1"/>
    <property type="molecule type" value="Genomic_DNA"/>
</dbReference>
<proteinExistence type="predicted"/>
<reference evidence="2 3" key="1">
    <citation type="submission" date="2024-02" db="EMBL/GenBank/DDBJ databases">
        <title>High-quality chromosome-scale genome assembly of Pensacola bahiagrass (Paspalum notatum Flugge var. saurae).</title>
        <authorList>
            <person name="Vega J.M."/>
            <person name="Podio M."/>
            <person name="Orjuela J."/>
            <person name="Siena L.A."/>
            <person name="Pessino S.C."/>
            <person name="Combes M.C."/>
            <person name="Mariac C."/>
            <person name="Albertini E."/>
            <person name="Pupilli F."/>
            <person name="Ortiz J.P.A."/>
            <person name="Leblanc O."/>
        </authorList>
    </citation>
    <scope>NUCLEOTIDE SEQUENCE [LARGE SCALE GENOMIC DNA]</scope>
    <source>
        <strain evidence="2">R1</strain>
        <tissue evidence="2">Leaf</tissue>
    </source>
</reference>
<keyword evidence="3" id="KW-1185">Reference proteome</keyword>
<keyword evidence="1" id="KW-0472">Membrane</keyword>